<evidence type="ECO:0000313" key="4">
    <source>
        <dbReference type="Proteomes" id="UP000199614"/>
    </source>
</evidence>
<feature type="compositionally biased region" description="Basic and acidic residues" evidence="1">
    <location>
        <begin position="172"/>
        <end position="187"/>
    </location>
</feature>
<feature type="region of interest" description="Disordered" evidence="1">
    <location>
        <begin position="350"/>
        <end position="504"/>
    </location>
</feature>
<reference evidence="3 4" key="1">
    <citation type="submission" date="2016-10" db="EMBL/GenBank/DDBJ databases">
        <authorList>
            <person name="de Groot N.N."/>
        </authorList>
    </citation>
    <scope>NUCLEOTIDE SEQUENCE [LARGE SCALE GENOMIC DNA]</scope>
    <source>
        <strain evidence="3 4">CGMCC 4.1877</strain>
    </source>
</reference>
<evidence type="ECO:0000256" key="1">
    <source>
        <dbReference type="SAM" id="MobiDB-lite"/>
    </source>
</evidence>
<feature type="compositionally biased region" description="Acidic residues" evidence="1">
    <location>
        <begin position="105"/>
        <end position="119"/>
    </location>
</feature>
<sequence length="504" mass="54610">MPSSLIFVGLIVLWLLILVPTVARRQQEVRRLSPALLSGRVLERPMRHRYPEVDLMERSAPSTVGELVEVRDDVPDPRDRGDDGYDRYDEFDAEIDDDGRVHGLDDDDDDDGDDGDDGFDDRAAAERAASGRAVDGPGTGRNGRERDPRPAAGAGGDAEAAAVADGDSEAGPDDRLDGRFDDYREPDDHEADAYELEDLDEADEFAGDELRGDELGDDERRDDEFEADGLADDDEPADDEPGRSAARHDPADELEPEEEWDHPPARYRPGRGGFDPEAAAAAAHAKYAFRQRVVLALLVLLVAAGATALLVSTLFWWVAGALGLGLVGYLTYLRRQVRIEESIRARRAARLSGRRAPVDDDAEAEFGPEQSGDEDEDEDGEHDGSVHDDSEHDGSVHGDDRATGRTSAGRGDAAAEHAEDEVDWTADDGEPTRVRGTGEPLGVLPGRRRTVDGPASTEHESSLPRLVAAPPPPVPAGTTLVDVDAEEEPDVLEDLTPHRRAVGE</sequence>
<dbReference type="EMBL" id="FOUY01000037">
    <property type="protein sequence ID" value="SFO22291.1"/>
    <property type="molecule type" value="Genomic_DNA"/>
</dbReference>
<feature type="compositionally biased region" description="Acidic residues" evidence="1">
    <location>
        <begin position="483"/>
        <end position="493"/>
    </location>
</feature>
<name>A0A1I5FG63_PSUAM</name>
<feature type="compositionally biased region" description="Basic and acidic residues" evidence="1">
    <location>
        <begin position="208"/>
        <end position="223"/>
    </location>
</feature>
<feature type="compositionally biased region" description="Acidic residues" evidence="1">
    <location>
        <begin position="359"/>
        <end position="381"/>
    </location>
</feature>
<keyword evidence="2" id="KW-0812">Transmembrane</keyword>
<feature type="compositionally biased region" description="Low complexity" evidence="1">
    <location>
        <begin position="126"/>
        <end position="135"/>
    </location>
</feature>
<dbReference type="RefSeq" id="WP_093351768.1">
    <property type="nucleotide sequence ID" value="NZ_FOUY01000037.1"/>
</dbReference>
<dbReference type="NCBIfam" id="NF045516">
    <property type="entry name" value="GlpR"/>
    <property type="match status" value="1"/>
</dbReference>
<dbReference type="InterPro" id="IPR053779">
    <property type="entry name" value="GlpR"/>
</dbReference>
<keyword evidence="2" id="KW-0472">Membrane</keyword>
<keyword evidence="4" id="KW-1185">Reference proteome</keyword>
<evidence type="ECO:0000313" key="3">
    <source>
        <dbReference type="EMBL" id="SFO22291.1"/>
    </source>
</evidence>
<gene>
    <name evidence="3" type="ORF">SAMN05216207_103742</name>
</gene>
<feature type="compositionally biased region" description="Acidic residues" evidence="1">
    <location>
        <begin position="418"/>
        <end position="429"/>
    </location>
</feature>
<feature type="transmembrane region" description="Helical" evidence="2">
    <location>
        <begin position="316"/>
        <end position="333"/>
    </location>
</feature>
<dbReference type="Proteomes" id="UP000199614">
    <property type="component" value="Unassembled WGS sequence"/>
</dbReference>
<feature type="compositionally biased region" description="Acidic residues" evidence="1">
    <location>
        <begin position="188"/>
        <end position="207"/>
    </location>
</feature>
<feature type="transmembrane region" description="Helical" evidence="2">
    <location>
        <begin position="293"/>
        <end position="310"/>
    </location>
</feature>
<dbReference type="AlphaFoldDB" id="A0A1I5FG63"/>
<proteinExistence type="predicted"/>
<dbReference type="STRING" id="260086.SAMN05216207_103742"/>
<feature type="compositionally biased region" description="Acidic residues" evidence="1">
    <location>
        <begin position="224"/>
        <end position="239"/>
    </location>
</feature>
<feature type="compositionally biased region" description="Basic and acidic residues" evidence="1">
    <location>
        <begin position="495"/>
        <end position="504"/>
    </location>
</feature>
<accession>A0A1I5FG63</accession>
<organism evidence="3 4">
    <name type="scientific">Pseudonocardia ammonioxydans</name>
    <dbReference type="NCBI Taxonomy" id="260086"/>
    <lineage>
        <taxon>Bacteria</taxon>
        <taxon>Bacillati</taxon>
        <taxon>Actinomycetota</taxon>
        <taxon>Actinomycetes</taxon>
        <taxon>Pseudonocardiales</taxon>
        <taxon>Pseudonocardiaceae</taxon>
        <taxon>Pseudonocardia</taxon>
    </lineage>
</organism>
<feature type="compositionally biased region" description="Basic and acidic residues" evidence="1">
    <location>
        <begin position="68"/>
        <end position="90"/>
    </location>
</feature>
<keyword evidence="2" id="KW-1133">Transmembrane helix</keyword>
<feature type="compositionally biased region" description="Basic and acidic residues" evidence="1">
    <location>
        <begin position="240"/>
        <end position="251"/>
    </location>
</feature>
<feature type="region of interest" description="Disordered" evidence="1">
    <location>
        <begin position="64"/>
        <end position="272"/>
    </location>
</feature>
<feature type="compositionally biased region" description="Basic and acidic residues" evidence="1">
    <location>
        <begin position="382"/>
        <end position="403"/>
    </location>
</feature>
<feature type="transmembrane region" description="Helical" evidence="2">
    <location>
        <begin position="6"/>
        <end position="23"/>
    </location>
</feature>
<evidence type="ECO:0000256" key="2">
    <source>
        <dbReference type="SAM" id="Phobius"/>
    </source>
</evidence>
<protein>
    <submittedName>
        <fullName evidence="3">Uncharacterized protein</fullName>
    </submittedName>
</protein>